<dbReference type="Proteomes" id="UP001596109">
    <property type="component" value="Unassembled WGS sequence"/>
</dbReference>
<reference evidence="3" key="1">
    <citation type="journal article" date="2019" name="Int. J. Syst. Evol. Microbiol.">
        <title>The Global Catalogue of Microorganisms (GCM) 10K type strain sequencing project: providing services to taxonomists for standard genome sequencing and annotation.</title>
        <authorList>
            <consortium name="The Broad Institute Genomics Platform"/>
            <consortium name="The Broad Institute Genome Sequencing Center for Infectious Disease"/>
            <person name="Wu L."/>
            <person name="Ma J."/>
        </authorList>
    </citation>
    <scope>NUCLEOTIDE SEQUENCE [LARGE SCALE GENOMIC DNA]</scope>
    <source>
        <strain evidence="3">CGMCC 4.1434</strain>
    </source>
</reference>
<accession>A0ABW0TLP9</accession>
<dbReference type="EMBL" id="JBHSNO010000006">
    <property type="protein sequence ID" value="MFC5589815.1"/>
    <property type="molecule type" value="Genomic_DNA"/>
</dbReference>
<keyword evidence="3" id="KW-1185">Reference proteome</keyword>
<sequence>MFGKKKRLNVQLDYAIRLDTRIQDISFTVIDTETTGFAIGAKDGLIEIGAVHIEQLEVTDNTFQTFVNPARSIPHHITKLTSIEQVHIDYAPSPLEAIGQLFEFMETYQSVSWIGHHVGFDQLVLKKELAREKYTYKVPLSFDTMDLIHYLHPTSDQLDLDDYARLFGTKSFQRHRALGDALSTAHLFVELIKRLEKKNITTVSDLLRIKNGNVNKAIFI</sequence>
<name>A0ABW0TLP9_9BACL</name>
<evidence type="ECO:0000313" key="2">
    <source>
        <dbReference type="EMBL" id="MFC5589815.1"/>
    </source>
</evidence>
<organism evidence="2 3">
    <name type="scientific">Sporosarcina soli</name>
    <dbReference type="NCBI Taxonomy" id="334736"/>
    <lineage>
        <taxon>Bacteria</taxon>
        <taxon>Bacillati</taxon>
        <taxon>Bacillota</taxon>
        <taxon>Bacilli</taxon>
        <taxon>Bacillales</taxon>
        <taxon>Caryophanaceae</taxon>
        <taxon>Sporosarcina</taxon>
    </lineage>
</organism>
<dbReference type="Gene3D" id="3.30.420.10">
    <property type="entry name" value="Ribonuclease H-like superfamily/Ribonuclease H"/>
    <property type="match status" value="1"/>
</dbReference>
<dbReference type="InterPro" id="IPR036397">
    <property type="entry name" value="RNaseH_sf"/>
</dbReference>
<dbReference type="InterPro" id="IPR013520">
    <property type="entry name" value="Ribonucl_H"/>
</dbReference>
<dbReference type="PANTHER" id="PTHR30231">
    <property type="entry name" value="DNA POLYMERASE III SUBUNIT EPSILON"/>
    <property type="match status" value="1"/>
</dbReference>
<dbReference type="PANTHER" id="PTHR30231:SF41">
    <property type="entry name" value="DNA POLYMERASE III SUBUNIT EPSILON"/>
    <property type="match status" value="1"/>
</dbReference>
<proteinExistence type="predicted"/>
<dbReference type="Pfam" id="PF00929">
    <property type="entry name" value="RNase_T"/>
    <property type="match status" value="1"/>
</dbReference>
<dbReference type="SUPFAM" id="SSF53098">
    <property type="entry name" value="Ribonuclease H-like"/>
    <property type="match status" value="1"/>
</dbReference>
<evidence type="ECO:0000313" key="3">
    <source>
        <dbReference type="Proteomes" id="UP001596109"/>
    </source>
</evidence>
<dbReference type="RefSeq" id="WP_381435276.1">
    <property type="nucleotide sequence ID" value="NZ_JBHSNO010000006.1"/>
</dbReference>
<comment type="caution">
    <text evidence="2">The sequence shown here is derived from an EMBL/GenBank/DDBJ whole genome shotgun (WGS) entry which is preliminary data.</text>
</comment>
<protein>
    <submittedName>
        <fullName evidence="2">PolC-type DNA polymerase III</fullName>
    </submittedName>
</protein>
<dbReference type="CDD" id="cd06127">
    <property type="entry name" value="DEDDh"/>
    <property type="match status" value="1"/>
</dbReference>
<dbReference type="InterPro" id="IPR012337">
    <property type="entry name" value="RNaseH-like_sf"/>
</dbReference>
<gene>
    <name evidence="2" type="ORF">ACFPRA_12995</name>
</gene>
<feature type="domain" description="Exonuclease" evidence="1">
    <location>
        <begin position="26"/>
        <end position="197"/>
    </location>
</feature>
<dbReference type="SMART" id="SM00479">
    <property type="entry name" value="EXOIII"/>
    <property type="match status" value="1"/>
</dbReference>
<evidence type="ECO:0000259" key="1">
    <source>
        <dbReference type="SMART" id="SM00479"/>
    </source>
</evidence>